<dbReference type="SUPFAM" id="SSF55874">
    <property type="entry name" value="ATPase domain of HSP90 chaperone/DNA topoisomerase II/histidine kinase"/>
    <property type="match status" value="1"/>
</dbReference>
<dbReference type="CDD" id="cd16936">
    <property type="entry name" value="HATPase_RsbW-like"/>
    <property type="match status" value="1"/>
</dbReference>
<keyword evidence="1" id="KW-0808">Transferase</keyword>
<name>A0AB33K5E3_9ACTN</name>
<keyword evidence="3" id="KW-0547">Nucleotide-binding</keyword>
<dbReference type="Pfam" id="PF13581">
    <property type="entry name" value="HATPase_c_2"/>
    <property type="match status" value="1"/>
</dbReference>
<dbReference type="InterPro" id="IPR003594">
    <property type="entry name" value="HATPase_dom"/>
</dbReference>
<dbReference type="PANTHER" id="PTHR35526:SF3">
    <property type="entry name" value="ANTI-SIGMA-F FACTOR RSBW"/>
    <property type="match status" value="1"/>
</dbReference>
<dbReference type="GO" id="GO:0004674">
    <property type="term" value="F:protein serine/threonine kinase activity"/>
    <property type="evidence" value="ECO:0007669"/>
    <property type="project" value="UniProtKB-KW"/>
</dbReference>
<keyword evidence="1" id="KW-0723">Serine/threonine-protein kinase</keyword>
<dbReference type="GO" id="GO:0005524">
    <property type="term" value="F:ATP binding"/>
    <property type="evidence" value="ECO:0007669"/>
    <property type="project" value="UniProtKB-KW"/>
</dbReference>
<evidence type="ECO:0000259" key="2">
    <source>
        <dbReference type="Pfam" id="PF13581"/>
    </source>
</evidence>
<dbReference type="InterPro" id="IPR036890">
    <property type="entry name" value="HATPase_C_sf"/>
</dbReference>
<keyword evidence="3" id="KW-0067">ATP-binding</keyword>
<dbReference type="PANTHER" id="PTHR35526">
    <property type="entry name" value="ANTI-SIGMA-F FACTOR RSBW-RELATED"/>
    <property type="match status" value="1"/>
</dbReference>
<evidence type="ECO:0000313" key="3">
    <source>
        <dbReference type="EMBL" id="BFP48923.1"/>
    </source>
</evidence>
<dbReference type="EMBL" id="AP035881">
    <property type="protein sequence ID" value="BFP48923.1"/>
    <property type="molecule type" value="Genomic_DNA"/>
</dbReference>
<accession>A0AB33K5E3</accession>
<evidence type="ECO:0000256" key="1">
    <source>
        <dbReference type="ARBA" id="ARBA00022527"/>
    </source>
</evidence>
<dbReference type="InterPro" id="IPR050267">
    <property type="entry name" value="Anti-sigma-factor_SerPK"/>
</dbReference>
<dbReference type="AlphaFoldDB" id="A0AB33K5E3"/>
<sequence>MRQVPSLQIELDGRPGSVRAARAATYGFLRELADRGEGRLSSGTREDVELVVSELVGNACLHAPGPCRLSVVVTPGATVDVAVEDTSPQLLQAQPPSGPPGLGLAVVAALGRGVHVLRTSTGKVVATTLPDR</sequence>
<organism evidence="3">
    <name type="scientific">Kitasatospora sp. CMC57</name>
    <dbReference type="NCBI Taxonomy" id="3231513"/>
    <lineage>
        <taxon>Bacteria</taxon>
        <taxon>Bacillati</taxon>
        <taxon>Actinomycetota</taxon>
        <taxon>Actinomycetes</taxon>
        <taxon>Kitasatosporales</taxon>
        <taxon>Streptomycetaceae</taxon>
        <taxon>Kitasatospora</taxon>
    </lineage>
</organism>
<protein>
    <submittedName>
        <fullName evidence="3">ATP-binding protein</fullName>
    </submittedName>
</protein>
<gene>
    <name evidence="3" type="ORF">KCMC57_52910</name>
</gene>
<proteinExistence type="predicted"/>
<reference evidence="3" key="1">
    <citation type="submission" date="2024-07" db="EMBL/GenBank/DDBJ databases">
        <title>Complete genome sequences of cellulolytic bacteria, Kitasatospora sp. CMC57 and Streptomyces sp. CMC78, isolated from Japanese agricultural soil.</title>
        <authorList>
            <person name="Hashimoto T."/>
            <person name="Ito M."/>
            <person name="Iwamoto M."/>
            <person name="Fukahori D."/>
            <person name="Shoda T."/>
            <person name="Sakoda M."/>
            <person name="Morohoshi T."/>
            <person name="Mitsuboshi M."/>
            <person name="Nishizawa T."/>
        </authorList>
    </citation>
    <scope>NUCLEOTIDE SEQUENCE</scope>
    <source>
        <strain evidence="3">CMC57</strain>
    </source>
</reference>
<keyword evidence="1" id="KW-0418">Kinase</keyword>
<dbReference type="Gene3D" id="3.30.565.10">
    <property type="entry name" value="Histidine kinase-like ATPase, C-terminal domain"/>
    <property type="match status" value="1"/>
</dbReference>
<dbReference type="RefSeq" id="WP_407991093.1">
    <property type="nucleotide sequence ID" value="NZ_AP035881.2"/>
</dbReference>
<feature type="domain" description="Histidine kinase/HSP90-like ATPase" evidence="2">
    <location>
        <begin position="27"/>
        <end position="126"/>
    </location>
</feature>